<dbReference type="EMBL" id="WISR01000113">
    <property type="protein sequence ID" value="MQW33389.1"/>
    <property type="molecule type" value="Genomic_DNA"/>
</dbReference>
<reference evidence="1 2" key="1">
    <citation type="journal article" date="2013" name="Genome Biol.">
        <title>Comparative genomics of the core and accessory genomes of 48 Sinorhizobium strains comprising five genospecies.</title>
        <authorList>
            <person name="Sugawara M."/>
            <person name="Epstein B."/>
            <person name="Badgley B.D."/>
            <person name="Unno T."/>
            <person name="Xu L."/>
            <person name="Reese J."/>
            <person name="Gyaneshwar P."/>
            <person name="Denny R."/>
            <person name="Mudge J."/>
            <person name="Bharti A.K."/>
            <person name="Farmer A.D."/>
            <person name="May G.D."/>
            <person name="Woodward J.E."/>
            <person name="Medigue C."/>
            <person name="Vallenet D."/>
            <person name="Lajus A."/>
            <person name="Rouy Z."/>
            <person name="Martinez-Vaz B."/>
            <person name="Tiffin P."/>
            <person name="Young N.D."/>
            <person name="Sadowsky M.J."/>
        </authorList>
    </citation>
    <scope>NUCLEOTIDE SEQUENCE [LARGE SCALE GENOMIC DNA]</scope>
    <source>
        <strain evidence="1 2">N6B1</strain>
    </source>
</reference>
<organism evidence="1 2">
    <name type="scientific">Rhizobium meliloti</name>
    <name type="common">Ensifer meliloti</name>
    <name type="synonym">Sinorhizobium meliloti</name>
    <dbReference type="NCBI Taxonomy" id="382"/>
    <lineage>
        <taxon>Bacteria</taxon>
        <taxon>Pseudomonadati</taxon>
        <taxon>Pseudomonadota</taxon>
        <taxon>Alphaproteobacteria</taxon>
        <taxon>Hyphomicrobiales</taxon>
        <taxon>Rhizobiaceae</taxon>
        <taxon>Sinorhizobium/Ensifer group</taxon>
        <taxon>Sinorhizobium</taxon>
    </lineage>
</organism>
<accession>A0AAW9TPX3</accession>
<gene>
    <name evidence="1" type="ORF">GHK53_11370</name>
</gene>
<sequence length="48" mass="5038">MLPEIELVADVDVVAMSPLVRGMVMAVSYADTEGGIGLTASGAMNWRI</sequence>
<dbReference type="Proteomes" id="UP000429484">
    <property type="component" value="Unassembled WGS sequence"/>
</dbReference>
<dbReference type="AlphaFoldDB" id="A0AAW9TPX3"/>
<comment type="caution">
    <text evidence="1">The sequence shown here is derived from an EMBL/GenBank/DDBJ whole genome shotgun (WGS) entry which is preliminary data.</text>
</comment>
<evidence type="ECO:0000313" key="1">
    <source>
        <dbReference type="EMBL" id="MQW33389.1"/>
    </source>
</evidence>
<evidence type="ECO:0000313" key="2">
    <source>
        <dbReference type="Proteomes" id="UP000429484"/>
    </source>
</evidence>
<proteinExistence type="predicted"/>
<protein>
    <submittedName>
        <fullName evidence="1">Uncharacterized protein</fullName>
    </submittedName>
</protein>
<dbReference type="RefSeq" id="WP_153349612.1">
    <property type="nucleotide sequence ID" value="NZ_WISR01000113.1"/>
</dbReference>
<name>A0AAW9TPX3_RHIML</name>